<sequence length="235" mass="27145">MHSLRNSKSAVHGVFTSELRLTKEGRLSTEKCLQIRIAVLQSWKDLSRYCLTPVPLRNTWVLMERQYRRQLRLAPHQSESVYSHVYWHEPWMSSPHIPSSAGATVRLRRAKATNNALRRYPCARELFDYQATLLPCQQYLMADKTTPPRSSVSSPLTPPPTNEKATSNIRSILSESQSHYRGPRPTPWLVYSLRREKYEDVLQSLRSNPNLNSQTTIMTRATRSWQSGCLHPSIK</sequence>
<evidence type="ECO:0000313" key="2">
    <source>
        <dbReference type="EMBL" id="PYH91023.1"/>
    </source>
</evidence>
<dbReference type="EMBL" id="KZ825959">
    <property type="protein sequence ID" value="PYH91023.1"/>
    <property type="molecule type" value="Genomic_DNA"/>
</dbReference>
<name>A0A319DIL9_9EURO</name>
<dbReference type="Proteomes" id="UP000247810">
    <property type="component" value="Unassembled WGS sequence"/>
</dbReference>
<evidence type="ECO:0000313" key="3">
    <source>
        <dbReference type="Proteomes" id="UP000247810"/>
    </source>
</evidence>
<feature type="compositionally biased region" description="Low complexity" evidence="1">
    <location>
        <begin position="145"/>
        <end position="155"/>
    </location>
</feature>
<accession>A0A319DIL9</accession>
<feature type="region of interest" description="Disordered" evidence="1">
    <location>
        <begin position="144"/>
        <end position="166"/>
    </location>
</feature>
<protein>
    <submittedName>
        <fullName evidence="2">Uncharacterized protein</fullName>
    </submittedName>
</protein>
<dbReference type="VEuPathDB" id="FungiDB:BO71DRAFT_60716"/>
<keyword evidence="3" id="KW-1185">Reference proteome</keyword>
<organism evidence="2 3">
    <name type="scientific">Aspergillus ellipticus CBS 707.79</name>
    <dbReference type="NCBI Taxonomy" id="1448320"/>
    <lineage>
        <taxon>Eukaryota</taxon>
        <taxon>Fungi</taxon>
        <taxon>Dikarya</taxon>
        <taxon>Ascomycota</taxon>
        <taxon>Pezizomycotina</taxon>
        <taxon>Eurotiomycetes</taxon>
        <taxon>Eurotiomycetidae</taxon>
        <taxon>Eurotiales</taxon>
        <taxon>Aspergillaceae</taxon>
        <taxon>Aspergillus</taxon>
        <taxon>Aspergillus subgen. Circumdati</taxon>
    </lineage>
</organism>
<gene>
    <name evidence="2" type="ORF">BO71DRAFT_60716</name>
</gene>
<reference evidence="2 3" key="1">
    <citation type="submission" date="2018-02" db="EMBL/GenBank/DDBJ databases">
        <title>The genomes of Aspergillus section Nigri reveals drivers in fungal speciation.</title>
        <authorList>
            <consortium name="DOE Joint Genome Institute"/>
            <person name="Vesth T.C."/>
            <person name="Nybo J."/>
            <person name="Theobald S."/>
            <person name="Brandl J."/>
            <person name="Frisvad J.C."/>
            <person name="Nielsen K.F."/>
            <person name="Lyhne E.K."/>
            <person name="Kogle M.E."/>
            <person name="Kuo A."/>
            <person name="Riley R."/>
            <person name="Clum A."/>
            <person name="Nolan M."/>
            <person name="Lipzen A."/>
            <person name="Salamov A."/>
            <person name="Henrissat B."/>
            <person name="Wiebenga A."/>
            <person name="De vries R.P."/>
            <person name="Grigoriev I.V."/>
            <person name="Mortensen U.H."/>
            <person name="Andersen M.R."/>
            <person name="Baker S.E."/>
        </authorList>
    </citation>
    <scope>NUCLEOTIDE SEQUENCE [LARGE SCALE GENOMIC DNA]</scope>
    <source>
        <strain evidence="2 3">CBS 707.79</strain>
    </source>
</reference>
<dbReference type="AlphaFoldDB" id="A0A319DIL9"/>
<proteinExistence type="predicted"/>
<evidence type="ECO:0000256" key="1">
    <source>
        <dbReference type="SAM" id="MobiDB-lite"/>
    </source>
</evidence>